<evidence type="ECO:0000256" key="1">
    <source>
        <dbReference type="ARBA" id="ARBA00001798"/>
    </source>
</evidence>
<dbReference type="InterPro" id="IPR017907">
    <property type="entry name" value="Znf_RING_CS"/>
</dbReference>
<dbReference type="OrthoDB" id="10009520at2759"/>
<proteinExistence type="predicted"/>
<reference evidence="11" key="5">
    <citation type="submission" date="2015-06" db="UniProtKB">
        <authorList>
            <consortium name="EnsemblFungi"/>
        </authorList>
    </citation>
    <scope>IDENTIFICATION</scope>
    <source>
        <strain evidence="11">ATCC 64411</strain>
    </source>
</reference>
<dbReference type="PANTHER" id="PTHR11685">
    <property type="entry name" value="RBR FAMILY RING FINGER AND IBR DOMAIN-CONTAINING"/>
    <property type="match status" value="1"/>
</dbReference>
<dbReference type="SUPFAM" id="SSF57850">
    <property type="entry name" value="RING/U-box"/>
    <property type="match status" value="3"/>
</dbReference>
<dbReference type="eggNOG" id="KOG1812">
    <property type="taxonomic scope" value="Eukaryota"/>
</dbReference>
<keyword evidence="3" id="KW-0808">Transferase</keyword>
<reference evidence="11" key="4">
    <citation type="journal article" date="2015" name="G3 (Bethesda)">
        <title>Genome sequences of three phytopathogenic species of the Magnaporthaceae family of fungi.</title>
        <authorList>
            <person name="Okagaki L.H."/>
            <person name="Nunes C.C."/>
            <person name="Sailsbery J."/>
            <person name="Clay B."/>
            <person name="Brown D."/>
            <person name="John T."/>
            <person name="Oh Y."/>
            <person name="Young N."/>
            <person name="Fitzgerald M."/>
            <person name="Haas B.J."/>
            <person name="Zeng Q."/>
            <person name="Young S."/>
            <person name="Adiconis X."/>
            <person name="Fan L."/>
            <person name="Levin J.Z."/>
            <person name="Mitchell T.K."/>
            <person name="Okubara P.A."/>
            <person name="Farman M.L."/>
            <person name="Kohn L.M."/>
            <person name="Birren B."/>
            <person name="Ma L.-J."/>
            <person name="Dean R.A."/>
        </authorList>
    </citation>
    <scope>NUCLEOTIDE SEQUENCE</scope>
    <source>
        <strain evidence="11">ATCC 64411 / 73-15</strain>
    </source>
</reference>
<keyword evidence="6" id="KW-0863">Zinc-finger</keyword>
<dbReference type="Proteomes" id="UP000011715">
    <property type="component" value="Unassembled WGS sequence"/>
</dbReference>
<dbReference type="OMA" id="LRECIAC"/>
<dbReference type="InterPro" id="IPR002867">
    <property type="entry name" value="IBR_dom"/>
</dbReference>
<evidence type="ECO:0000313" key="11">
    <source>
        <dbReference type="EnsemblFungi" id="MAPG_03774T0"/>
    </source>
</evidence>
<accession>A0A0C4DUX7</accession>
<sequence length="337" mass="37362">MATLILNRVENETIALHLRLQLEDIRELECQLEGDALDGSPSDFRAALDAYKRELTTHLGLESDRAMALSISQAVRLDTPIINSHLEEEERATRDHQLALSLRDPRAEALPAARLLEAPPAVELTGSAPVADEPESAAEDSQKALVVYEAPKFKCICCGTTSAPNGGLRSPCAHEYCRDCLVQLFELALKDDSIFPPRCCRSIIPLDLSREFIGPDLAGRFLAKKLEMETPNRTYCHDPRCARFIPPQFVKADVGTCVSCGKKTCALCKAASHRTSDCPNDPRTKQLLALAEKKGWRQCNNCKKMVELTYGCLHMVCRCGAEFCYRCGLEWRTCSCA</sequence>
<keyword evidence="5" id="KW-0677">Repeat</keyword>
<dbReference type="VEuPathDB" id="FungiDB:MAPG_03774"/>
<dbReference type="GO" id="GO:0061630">
    <property type="term" value="F:ubiquitin protein ligase activity"/>
    <property type="evidence" value="ECO:0007669"/>
    <property type="project" value="UniProtKB-EC"/>
</dbReference>
<dbReference type="Pfam" id="PF01485">
    <property type="entry name" value="IBR"/>
    <property type="match status" value="2"/>
</dbReference>
<evidence type="ECO:0000256" key="8">
    <source>
        <dbReference type="ARBA" id="ARBA00022833"/>
    </source>
</evidence>
<evidence type="ECO:0000256" key="6">
    <source>
        <dbReference type="ARBA" id="ARBA00022771"/>
    </source>
</evidence>
<evidence type="ECO:0000256" key="5">
    <source>
        <dbReference type="ARBA" id="ARBA00022737"/>
    </source>
</evidence>
<organism evidence="11 12">
    <name type="scientific">Magnaporthiopsis poae (strain ATCC 64411 / 73-15)</name>
    <name type="common">Kentucky bluegrass fungus</name>
    <name type="synonym">Magnaporthe poae</name>
    <dbReference type="NCBI Taxonomy" id="644358"/>
    <lineage>
        <taxon>Eukaryota</taxon>
        <taxon>Fungi</taxon>
        <taxon>Dikarya</taxon>
        <taxon>Ascomycota</taxon>
        <taxon>Pezizomycotina</taxon>
        <taxon>Sordariomycetes</taxon>
        <taxon>Sordariomycetidae</taxon>
        <taxon>Magnaporthales</taxon>
        <taxon>Magnaporthaceae</taxon>
        <taxon>Magnaporthiopsis</taxon>
    </lineage>
</organism>
<evidence type="ECO:0000256" key="4">
    <source>
        <dbReference type="ARBA" id="ARBA00022723"/>
    </source>
</evidence>
<feature type="domain" description="RING-type" evidence="9">
    <location>
        <begin position="151"/>
        <end position="337"/>
    </location>
</feature>
<evidence type="ECO:0000256" key="2">
    <source>
        <dbReference type="ARBA" id="ARBA00012251"/>
    </source>
</evidence>
<gene>
    <name evidence="10" type="ORF">MAPG_03774</name>
</gene>
<dbReference type="EC" id="2.3.2.31" evidence="2"/>
<keyword evidence="12" id="KW-1185">Reference proteome</keyword>
<keyword evidence="8" id="KW-0862">Zinc</keyword>
<evidence type="ECO:0000259" key="9">
    <source>
        <dbReference type="PROSITE" id="PS51873"/>
    </source>
</evidence>
<dbReference type="CDD" id="cd20335">
    <property type="entry name" value="BRcat_RBR"/>
    <property type="match status" value="1"/>
</dbReference>
<dbReference type="Gene3D" id="1.20.120.1750">
    <property type="match status" value="1"/>
</dbReference>
<dbReference type="AlphaFoldDB" id="A0A0C4DUX7"/>
<evidence type="ECO:0000313" key="10">
    <source>
        <dbReference type="EMBL" id="KLU84735.1"/>
    </source>
</evidence>
<dbReference type="EMBL" id="ADBL01000894">
    <property type="status" value="NOT_ANNOTATED_CDS"/>
    <property type="molecule type" value="Genomic_DNA"/>
</dbReference>
<protein>
    <recommendedName>
        <fullName evidence="2">RBR-type E3 ubiquitin transferase</fullName>
        <ecNumber evidence="2">2.3.2.31</ecNumber>
    </recommendedName>
</protein>
<keyword evidence="4" id="KW-0479">Metal-binding</keyword>
<evidence type="ECO:0000256" key="3">
    <source>
        <dbReference type="ARBA" id="ARBA00022679"/>
    </source>
</evidence>
<dbReference type="EMBL" id="GL876968">
    <property type="protein sequence ID" value="KLU84735.1"/>
    <property type="molecule type" value="Genomic_DNA"/>
</dbReference>
<dbReference type="GO" id="GO:0016567">
    <property type="term" value="P:protein ubiquitination"/>
    <property type="evidence" value="ECO:0007669"/>
    <property type="project" value="InterPro"/>
</dbReference>
<dbReference type="PROSITE" id="PS51873">
    <property type="entry name" value="TRIAD"/>
    <property type="match status" value="1"/>
</dbReference>
<dbReference type="PROSITE" id="PS00518">
    <property type="entry name" value="ZF_RING_1"/>
    <property type="match status" value="1"/>
</dbReference>
<dbReference type="SMART" id="SM00647">
    <property type="entry name" value="IBR"/>
    <property type="match status" value="2"/>
</dbReference>
<dbReference type="GO" id="GO:0008270">
    <property type="term" value="F:zinc ion binding"/>
    <property type="evidence" value="ECO:0007669"/>
    <property type="project" value="UniProtKB-KW"/>
</dbReference>
<reference evidence="12" key="2">
    <citation type="submission" date="2010-05" db="EMBL/GenBank/DDBJ databases">
        <title>The genome sequence of Magnaporthe poae strain ATCC 64411.</title>
        <authorList>
            <person name="Ma L.-J."/>
            <person name="Dead R."/>
            <person name="Young S."/>
            <person name="Zeng Q."/>
            <person name="Koehrsen M."/>
            <person name="Alvarado L."/>
            <person name="Berlin A."/>
            <person name="Chapman S.B."/>
            <person name="Chen Z."/>
            <person name="Freedman E."/>
            <person name="Gellesch M."/>
            <person name="Goldberg J."/>
            <person name="Griggs A."/>
            <person name="Gujja S."/>
            <person name="Heilman E.R."/>
            <person name="Heiman D."/>
            <person name="Hepburn T."/>
            <person name="Howarth C."/>
            <person name="Jen D."/>
            <person name="Larson L."/>
            <person name="Mehta T."/>
            <person name="Neiman D."/>
            <person name="Pearson M."/>
            <person name="Roberts A."/>
            <person name="Saif S."/>
            <person name="Shea T."/>
            <person name="Shenoy N."/>
            <person name="Sisk P."/>
            <person name="Stolte C."/>
            <person name="Sykes S."/>
            <person name="Walk T."/>
            <person name="White J."/>
            <person name="Yandava C."/>
            <person name="Haas B."/>
            <person name="Nusbaum C."/>
            <person name="Birren B."/>
        </authorList>
    </citation>
    <scope>NUCLEOTIDE SEQUENCE [LARGE SCALE GENOMIC DNA]</scope>
    <source>
        <strain evidence="12">ATCC 64411 / 73-15</strain>
    </source>
</reference>
<evidence type="ECO:0000256" key="7">
    <source>
        <dbReference type="ARBA" id="ARBA00022786"/>
    </source>
</evidence>
<keyword evidence="7" id="KW-0833">Ubl conjugation pathway</keyword>
<name>A0A0C4DUX7_MAGP6</name>
<dbReference type="CDD" id="cd22584">
    <property type="entry name" value="Rcat_RBR_unk"/>
    <property type="match status" value="1"/>
</dbReference>
<dbReference type="InterPro" id="IPR044066">
    <property type="entry name" value="TRIAD_supradom"/>
</dbReference>
<reference evidence="10" key="3">
    <citation type="submission" date="2011-03" db="EMBL/GenBank/DDBJ databases">
        <title>Annotation of Magnaporthe poae ATCC 64411.</title>
        <authorList>
            <person name="Ma L.-J."/>
            <person name="Dead R."/>
            <person name="Young S.K."/>
            <person name="Zeng Q."/>
            <person name="Gargeya S."/>
            <person name="Fitzgerald M."/>
            <person name="Haas B."/>
            <person name="Abouelleil A."/>
            <person name="Alvarado L."/>
            <person name="Arachchi H.M."/>
            <person name="Berlin A."/>
            <person name="Brown A."/>
            <person name="Chapman S.B."/>
            <person name="Chen Z."/>
            <person name="Dunbar C."/>
            <person name="Freedman E."/>
            <person name="Gearin G."/>
            <person name="Gellesch M."/>
            <person name="Goldberg J."/>
            <person name="Griggs A."/>
            <person name="Gujja S."/>
            <person name="Heiman D."/>
            <person name="Howarth C."/>
            <person name="Larson L."/>
            <person name="Lui A."/>
            <person name="MacDonald P.J.P."/>
            <person name="Mehta T."/>
            <person name="Montmayeur A."/>
            <person name="Murphy C."/>
            <person name="Neiman D."/>
            <person name="Pearson M."/>
            <person name="Priest M."/>
            <person name="Roberts A."/>
            <person name="Saif S."/>
            <person name="Shea T."/>
            <person name="Shenoy N."/>
            <person name="Sisk P."/>
            <person name="Stolte C."/>
            <person name="Sykes S."/>
            <person name="Yandava C."/>
            <person name="Wortman J."/>
            <person name="Nusbaum C."/>
            <person name="Birren B."/>
        </authorList>
    </citation>
    <scope>NUCLEOTIDE SEQUENCE</scope>
    <source>
        <strain evidence="10">ATCC 64411</strain>
    </source>
</reference>
<reference evidence="10" key="1">
    <citation type="submission" date="2010-05" db="EMBL/GenBank/DDBJ databases">
        <title>The Genome Sequence of Magnaporthe poae strain ATCC 64411.</title>
        <authorList>
            <consortium name="The Broad Institute Genome Sequencing Platform"/>
            <consortium name="Broad Institute Genome Sequencing Center for Infectious Disease"/>
            <person name="Ma L.-J."/>
            <person name="Dead R."/>
            <person name="Young S."/>
            <person name="Zeng Q."/>
            <person name="Koehrsen M."/>
            <person name="Alvarado L."/>
            <person name="Berlin A."/>
            <person name="Chapman S.B."/>
            <person name="Chen Z."/>
            <person name="Freedman E."/>
            <person name="Gellesch M."/>
            <person name="Goldberg J."/>
            <person name="Griggs A."/>
            <person name="Gujja S."/>
            <person name="Heilman E.R."/>
            <person name="Heiman D."/>
            <person name="Hepburn T."/>
            <person name="Howarth C."/>
            <person name="Jen D."/>
            <person name="Larson L."/>
            <person name="Mehta T."/>
            <person name="Neiman D."/>
            <person name="Pearson M."/>
            <person name="Roberts A."/>
            <person name="Saif S."/>
            <person name="Shea T."/>
            <person name="Shenoy N."/>
            <person name="Sisk P."/>
            <person name="Stolte C."/>
            <person name="Sykes S."/>
            <person name="Walk T."/>
            <person name="White J."/>
            <person name="Yandava C."/>
            <person name="Haas B."/>
            <person name="Nusbaum C."/>
            <person name="Birren B."/>
        </authorList>
    </citation>
    <scope>NUCLEOTIDE SEQUENCE</scope>
    <source>
        <strain evidence="10">ATCC 64411</strain>
    </source>
</reference>
<evidence type="ECO:0000313" key="12">
    <source>
        <dbReference type="Proteomes" id="UP000011715"/>
    </source>
</evidence>
<comment type="catalytic activity">
    <reaction evidence="1">
        <text>[E2 ubiquitin-conjugating enzyme]-S-ubiquitinyl-L-cysteine + [acceptor protein]-L-lysine = [E2 ubiquitin-conjugating enzyme]-L-cysteine + [acceptor protein]-N(6)-ubiquitinyl-L-lysine.</text>
        <dbReference type="EC" id="2.3.2.31"/>
    </reaction>
</comment>
<dbReference type="STRING" id="644358.A0A0C4DUX7"/>
<dbReference type="InterPro" id="IPR031127">
    <property type="entry name" value="E3_UB_ligase_RBR"/>
</dbReference>
<dbReference type="EnsemblFungi" id="MAPG_03774T0">
    <property type="protein sequence ID" value="MAPG_03774T0"/>
    <property type="gene ID" value="MAPG_03774"/>
</dbReference>